<dbReference type="AlphaFoldDB" id="A0AA38G2G2"/>
<gene>
    <name evidence="1" type="ORF">KI387_023488</name>
</gene>
<dbReference type="EMBL" id="JAHRHJ020000005">
    <property type="protein sequence ID" value="KAH9314861.1"/>
    <property type="molecule type" value="Genomic_DNA"/>
</dbReference>
<evidence type="ECO:0000313" key="2">
    <source>
        <dbReference type="Proteomes" id="UP000824469"/>
    </source>
</evidence>
<evidence type="ECO:0000313" key="1">
    <source>
        <dbReference type="EMBL" id="KAH9314861.1"/>
    </source>
</evidence>
<protein>
    <submittedName>
        <fullName evidence="1">Uncharacterized protein</fullName>
    </submittedName>
</protein>
<feature type="non-terminal residue" evidence="1">
    <location>
        <position position="1"/>
    </location>
</feature>
<feature type="non-terminal residue" evidence="1">
    <location>
        <position position="85"/>
    </location>
</feature>
<reference evidence="1 2" key="1">
    <citation type="journal article" date="2021" name="Nat. Plants">
        <title>The Taxus genome provides insights into paclitaxel biosynthesis.</title>
        <authorList>
            <person name="Xiong X."/>
            <person name="Gou J."/>
            <person name="Liao Q."/>
            <person name="Li Y."/>
            <person name="Zhou Q."/>
            <person name="Bi G."/>
            <person name="Li C."/>
            <person name="Du R."/>
            <person name="Wang X."/>
            <person name="Sun T."/>
            <person name="Guo L."/>
            <person name="Liang H."/>
            <person name="Lu P."/>
            <person name="Wu Y."/>
            <person name="Zhang Z."/>
            <person name="Ro D.K."/>
            <person name="Shang Y."/>
            <person name="Huang S."/>
            <person name="Yan J."/>
        </authorList>
    </citation>
    <scope>NUCLEOTIDE SEQUENCE [LARGE SCALE GENOMIC DNA]</scope>
    <source>
        <strain evidence="1">Ta-2019</strain>
    </source>
</reference>
<comment type="caution">
    <text evidence="1">The sequence shown here is derived from an EMBL/GenBank/DDBJ whole genome shotgun (WGS) entry which is preliminary data.</text>
</comment>
<name>A0AA38G2G2_TAXCH</name>
<keyword evidence="2" id="KW-1185">Reference proteome</keyword>
<organism evidence="1 2">
    <name type="scientific">Taxus chinensis</name>
    <name type="common">Chinese yew</name>
    <name type="synonym">Taxus wallichiana var. chinensis</name>
    <dbReference type="NCBI Taxonomy" id="29808"/>
    <lineage>
        <taxon>Eukaryota</taxon>
        <taxon>Viridiplantae</taxon>
        <taxon>Streptophyta</taxon>
        <taxon>Embryophyta</taxon>
        <taxon>Tracheophyta</taxon>
        <taxon>Spermatophyta</taxon>
        <taxon>Pinopsida</taxon>
        <taxon>Pinidae</taxon>
        <taxon>Conifers II</taxon>
        <taxon>Cupressales</taxon>
        <taxon>Taxaceae</taxon>
        <taxon>Taxus</taxon>
    </lineage>
</organism>
<dbReference type="Proteomes" id="UP000824469">
    <property type="component" value="Unassembled WGS sequence"/>
</dbReference>
<proteinExistence type="predicted"/>
<accession>A0AA38G2G2</accession>
<sequence length="85" mass="9672">LRGREDGVQIGSTRFTISTNAIADATELPAAGDIYYRYSLHAEIQEFNAPGDRPKKYLSGYTRDSLPSPWDRVVEAIMRYFTIDR</sequence>